<name>C7NFB5_KYTSD</name>
<dbReference type="InterPro" id="IPR046342">
    <property type="entry name" value="CBS_dom_sf"/>
</dbReference>
<dbReference type="RefSeq" id="WP_015780297.1">
    <property type="nucleotide sequence ID" value="NC_013169.1"/>
</dbReference>
<dbReference type="SUPFAM" id="SSF54631">
    <property type="entry name" value="CBS-domain pair"/>
    <property type="match status" value="1"/>
</dbReference>
<dbReference type="Pfam" id="PF00571">
    <property type="entry name" value="CBS"/>
    <property type="match status" value="2"/>
</dbReference>
<evidence type="ECO:0000256" key="3">
    <source>
        <dbReference type="PROSITE-ProRule" id="PRU00703"/>
    </source>
</evidence>
<dbReference type="KEGG" id="kse:Ksed_24010"/>
<evidence type="ECO:0000256" key="2">
    <source>
        <dbReference type="ARBA" id="ARBA00022475"/>
    </source>
</evidence>
<comment type="subcellular location">
    <subcellularLocation>
        <location evidence="1">Cell membrane</location>
        <topology evidence="1">Multi-pass membrane protein</topology>
    </subcellularLocation>
</comment>
<dbReference type="InterPro" id="IPR002550">
    <property type="entry name" value="CNNM"/>
</dbReference>
<keyword evidence="3" id="KW-0129">CBS domain</keyword>
<dbReference type="HOGENOM" id="CLU_015237_4_0_11"/>
<evidence type="ECO:0000256" key="4">
    <source>
        <dbReference type="PROSITE-ProRule" id="PRU01193"/>
    </source>
</evidence>
<dbReference type="Proteomes" id="UP000006666">
    <property type="component" value="Chromosome"/>
</dbReference>
<sequence length="358" mass="38757">MGDIEKLLISVLLLALNGFFVAAEFGIMAAKRHRLEDRAEQGGRAARAAVASSKELSLMLAASQLGITLATLGLGAMAEPAIAHLLEPVLHALSVPTALTHPIALVIALSLVTFLHMVVGEMAPKSWAIAHPETAAIAIALPFRAFAMITKPFIWLLNEFTNILLKLFSVEAVDTIEEEHGPAELQRLMSTSQEAGSLPDEDARLLAGAFRLENQDLSHITRPVQELVTIDVDATAADVERMSKETGRSRLIVTHGQRYVGLVHVRDAVTALSTGKNPGVVELRQQIPTLRQDVPLIDAAALMRQHRAQLAMVADPAGRKIGMVAMEDILEQILGQFDDETDELVKVAGSGRRLRRRG</sequence>
<accession>C7NFB5</accession>
<dbReference type="InterPro" id="IPR000644">
    <property type="entry name" value="CBS_dom"/>
</dbReference>
<dbReference type="STRING" id="478801.Ksed_24010"/>
<dbReference type="AlphaFoldDB" id="C7NFB5"/>
<evidence type="ECO:0000256" key="1">
    <source>
        <dbReference type="ARBA" id="ARBA00004651"/>
    </source>
</evidence>
<dbReference type="PANTHER" id="PTHR43099:SF5">
    <property type="entry name" value="HLYC_CORC FAMILY TRANSPORTER"/>
    <property type="match status" value="1"/>
</dbReference>
<keyword evidence="4 5" id="KW-0472">Membrane</keyword>
<feature type="domain" description="CBS" evidence="6">
    <location>
        <begin position="220"/>
        <end position="279"/>
    </location>
</feature>
<dbReference type="Gene3D" id="3.10.580.10">
    <property type="entry name" value="CBS-domain"/>
    <property type="match status" value="1"/>
</dbReference>
<keyword evidence="4 5" id="KW-1133">Transmembrane helix</keyword>
<dbReference type="GO" id="GO:0005886">
    <property type="term" value="C:plasma membrane"/>
    <property type="evidence" value="ECO:0007669"/>
    <property type="project" value="UniProtKB-SubCell"/>
</dbReference>
<keyword evidence="4 5" id="KW-0812">Transmembrane</keyword>
<reference evidence="8 9" key="1">
    <citation type="journal article" date="2009" name="Stand. Genomic Sci.">
        <title>Complete genome sequence of Kytococcus sedentarius type strain (541).</title>
        <authorList>
            <person name="Sims D."/>
            <person name="Brettin T."/>
            <person name="Detter J.C."/>
            <person name="Han C."/>
            <person name="Lapidus A."/>
            <person name="Copeland A."/>
            <person name="Glavina Del Rio T."/>
            <person name="Nolan M."/>
            <person name="Chen F."/>
            <person name="Lucas S."/>
            <person name="Tice H."/>
            <person name="Cheng J.F."/>
            <person name="Bruce D."/>
            <person name="Goodwin L."/>
            <person name="Pitluck S."/>
            <person name="Ovchinnikova G."/>
            <person name="Pati A."/>
            <person name="Ivanova N."/>
            <person name="Mavrommatis K."/>
            <person name="Chen A."/>
            <person name="Palaniappan K."/>
            <person name="D'haeseleer P."/>
            <person name="Chain P."/>
            <person name="Bristow J."/>
            <person name="Eisen J.A."/>
            <person name="Markowitz V."/>
            <person name="Hugenholtz P."/>
            <person name="Schneider S."/>
            <person name="Goker M."/>
            <person name="Pukall R."/>
            <person name="Kyrpides N.C."/>
            <person name="Klenk H.P."/>
        </authorList>
    </citation>
    <scope>NUCLEOTIDE SEQUENCE [LARGE SCALE GENOMIC DNA]</scope>
    <source>
        <strain evidence="9">ATCC 14392 / DSM 20547 / JCM 11482 / CCUG 33030 / NBRC 15357 / NCTC 11040 / CCM 314 / 541</strain>
    </source>
</reference>
<feature type="transmembrane region" description="Helical" evidence="5">
    <location>
        <begin position="98"/>
        <end position="119"/>
    </location>
</feature>
<evidence type="ECO:0000259" key="6">
    <source>
        <dbReference type="PROSITE" id="PS51371"/>
    </source>
</evidence>
<dbReference type="InterPro" id="IPR051676">
    <property type="entry name" value="UPF0053_domain"/>
</dbReference>
<dbReference type="SMART" id="SM00116">
    <property type="entry name" value="CBS"/>
    <property type="match status" value="2"/>
</dbReference>
<gene>
    <name evidence="8" type="ordered locus">Ksed_24010</name>
</gene>
<feature type="transmembrane region" description="Helical" evidence="5">
    <location>
        <begin position="56"/>
        <end position="78"/>
    </location>
</feature>
<proteinExistence type="predicted"/>
<keyword evidence="2" id="KW-1003">Cell membrane</keyword>
<dbReference type="EMBL" id="CP001686">
    <property type="protein sequence ID" value="ACV07368.1"/>
    <property type="molecule type" value="Genomic_DNA"/>
</dbReference>
<dbReference type="PROSITE" id="PS51846">
    <property type="entry name" value="CNNM"/>
    <property type="match status" value="1"/>
</dbReference>
<keyword evidence="9" id="KW-1185">Reference proteome</keyword>
<feature type="transmembrane region" description="Helical" evidence="5">
    <location>
        <begin position="6"/>
        <end position="30"/>
    </location>
</feature>
<dbReference type="Pfam" id="PF01595">
    <property type="entry name" value="CNNM"/>
    <property type="match status" value="1"/>
</dbReference>
<evidence type="ECO:0000259" key="7">
    <source>
        <dbReference type="PROSITE" id="PS51846"/>
    </source>
</evidence>
<dbReference type="eggNOG" id="COG1253">
    <property type="taxonomic scope" value="Bacteria"/>
</dbReference>
<dbReference type="PROSITE" id="PS51371">
    <property type="entry name" value="CBS"/>
    <property type="match status" value="2"/>
</dbReference>
<evidence type="ECO:0000256" key="5">
    <source>
        <dbReference type="SAM" id="Phobius"/>
    </source>
</evidence>
<evidence type="ECO:0000313" key="9">
    <source>
        <dbReference type="Proteomes" id="UP000006666"/>
    </source>
</evidence>
<protein>
    <submittedName>
        <fullName evidence="8">CBS domain-containing protein</fullName>
    </submittedName>
</protein>
<feature type="domain" description="CNNM transmembrane" evidence="7">
    <location>
        <begin position="1"/>
        <end position="202"/>
    </location>
</feature>
<organism evidence="8 9">
    <name type="scientific">Kytococcus sedentarius (strain ATCC 14392 / DSM 20547 / JCM 11482 / CCUG 33030 / NBRC 15357 / NCTC 11040 / CCM 314 / 541)</name>
    <name type="common">Micrococcus sedentarius</name>
    <dbReference type="NCBI Taxonomy" id="478801"/>
    <lineage>
        <taxon>Bacteria</taxon>
        <taxon>Bacillati</taxon>
        <taxon>Actinomycetota</taxon>
        <taxon>Actinomycetes</taxon>
        <taxon>Micrococcales</taxon>
        <taxon>Kytococcaceae</taxon>
        <taxon>Kytococcus</taxon>
    </lineage>
</organism>
<evidence type="ECO:0000313" key="8">
    <source>
        <dbReference type="EMBL" id="ACV07368.1"/>
    </source>
</evidence>
<feature type="domain" description="CBS" evidence="6">
    <location>
        <begin position="283"/>
        <end position="340"/>
    </location>
</feature>
<dbReference type="PANTHER" id="PTHR43099">
    <property type="entry name" value="UPF0053 PROTEIN YRKA"/>
    <property type="match status" value="1"/>
</dbReference>